<evidence type="ECO:0000256" key="1">
    <source>
        <dbReference type="SAM" id="Phobius"/>
    </source>
</evidence>
<dbReference type="EMBL" id="CP017562">
    <property type="protein sequence ID" value="APA87777.1"/>
    <property type="molecule type" value="Genomic_DNA"/>
</dbReference>
<dbReference type="RefSeq" id="WP_027195222.1">
    <property type="nucleotide sequence ID" value="NZ_CP017562.2"/>
</dbReference>
<feature type="transmembrane region" description="Helical" evidence="1">
    <location>
        <begin position="15"/>
        <end position="35"/>
    </location>
</feature>
<keyword evidence="3" id="KW-1185">Reference proteome</keyword>
<gene>
    <name evidence="2" type="ORF">BJG93_20260</name>
</gene>
<evidence type="ECO:0000313" key="3">
    <source>
        <dbReference type="Proteomes" id="UP000179860"/>
    </source>
</evidence>
<evidence type="ECO:0008006" key="4">
    <source>
        <dbReference type="Google" id="ProtNLM"/>
    </source>
</evidence>
<reference evidence="2" key="2">
    <citation type="submission" date="2021-06" db="EMBL/GenBank/DDBJ databases">
        <authorList>
            <person name="Rogers T.H."/>
            <person name="Ramsay J.P."/>
            <person name="Wang P."/>
            <person name="Terpolilli J."/>
        </authorList>
    </citation>
    <scope>NUCLEOTIDE SEQUENCE</scope>
    <source>
        <strain evidence="2">WSM5005</strain>
    </source>
</reference>
<dbReference type="OrthoDB" id="7014098at2"/>
<feature type="transmembrane region" description="Helical" evidence="1">
    <location>
        <begin position="51"/>
        <end position="71"/>
    </location>
</feature>
<organism evidence="2 3">
    <name type="scientific">Paraburkholderia sprentiae WSM5005</name>
    <dbReference type="NCBI Taxonomy" id="754502"/>
    <lineage>
        <taxon>Bacteria</taxon>
        <taxon>Pseudomonadati</taxon>
        <taxon>Pseudomonadota</taxon>
        <taxon>Betaproteobacteria</taxon>
        <taxon>Burkholderiales</taxon>
        <taxon>Burkholderiaceae</taxon>
        <taxon>Paraburkholderia</taxon>
    </lineage>
</organism>
<dbReference type="AlphaFoldDB" id="A0A1I9YN94"/>
<name>A0A1I9YN94_9BURK</name>
<keyword evidence="1" id="KW-0812">Transmembrane</keyword>
<dbReference type="KEGG" id="pspw:BJG93_20260"/>
<protein>
    <recommendedName>
        <fullName evidence="4">DUF3311 domain-containing protein</fullName>
    </recommendedName>
</protein>
<evidence type="ECO:0000313" key="2">
    <source>
        <dbReference type="EMBL" id="APA87777.1"/>
    </source>
</evidence>
<accession>A0A1I9YN94</accession>
<keyword evidence="1" id="KW-0472">Membrane</keyword>
<reference evidence="2" key="1">
    <citation type="submission" date="2016-09" db="EMBL/GenBank/DDBJ databases">
        <title>The Complete Genome of Burkholderia sprentiae wsm5005.</title>
        <authorList>
            <person name="De Meyer S."/>
            <person name="Wang P."/>
            <person name="Terpolilli J."/>
        </authorList>
    </citation>
    <scope>NUCLEOTIDE SEQUENCE [LARGE SCALE GENOMIC DNA]</scope>
    <source>
        <strain evidence="2">WSM5005</strain>
    </source>
</reference>
<sequence>MAESIQSSMPNSKKIVFGIYFFLLLLMALCPPFYLGVSGSKQLVLGVPLPIFYWIANAVLVGLGIWALYVAEGVSGELDNEGEPT</sequence>
<dbReference type="STRING" id="754502.BJG93_20260"/>
<dbReference type="Proteomes" id="UP000179860">
    <property type="component" value="Chromosome 2"/>
</dbReference>
<keyword evidence="1" id="KW-1133">Transmembrane helix</keyword>
<proteinExistence type="predicted"/>